<reference evidence="5" key="1">
    <citation type="journal article" date="2019" name="Int. J. Syst. Evol. Microbiol.">
        <title>The Global Catalogue of Microorganisms (GCM) 10K type strain sequencing project: providing services to taxonomists for standard genome sequencing and annotation.</title>
        <authorList>
            <consortium name="The Broad Institute Genomics Platform"/>
            <consortium name="The Broad Institute Genome Sequencing Center for Infectious Disease"/>
            <person name="Wu L."/>
            <person name="Ma J."/>
        </authorList>
    </citation>
    <scope>NUCLEOTIDE SEQUENCE [LARGE SCALE GENOMIC DNA]</scope>
    <source>
        <strain evidence="5">JCM 17106</strain>
    </source>
</reference>
<dbReference type="NCBIfam" id="TIGR01256">
    <property type="entry name" value="modA"/>
    <property type="match status" value="1"/>
</dbReference>
<dbReference type="Gene3D" id="3.40.190.10">
    <property type="entry name" value="Periplasmic binding protein-like II"/>
    <property type="match status" value="2"/>
</dbReference>
<sequence length="260" mass="28961">MKKTINMNQLKIIGFLLSLFLICTSCYQEDKEVITIATSANMQFAIEEITKAFTKKTGLSCTLVIGSSGKLTAQIKEGAPYDIFVAANMKYPNEIHKSGLAADIPKIYALGQLVLWSVDTEVPTSIRQLTHRNIHHIALANPKTAPYGEAAVQVLQQARMYDSVIDKLVYGESIAQTNQFIISKSAEIGFTAKSVVMSPRMKGKGVWVELDKNTYSPIDQGVVAIKSTEEHMKRSEKFYDFLFSSEAREILEDFGYLVTE</sequence>
<dbReference type="Pfam" id="PF13531">
    <property type="entry name" value="SBP_bac_11"/>
    <property type="match status" value="1"/>
</dbReference>
<dbReference type="EMBL" id="BAABCW010000022">
    <property type="protein sequence ID" value="GAA3520010.1"/>
    <property type="molecule type" value="Genomic_DNA"/>
</dbReference>
<dbReference type="PANTHER" id="PTHR30632:SF14">
    <property type="entry name" value="TUNGSTATE_MOLYBDATE_CHROMATE-BINDING PROTEIN MODA"/>
    <property type="match status" value="1"/>
</dbReference>
<dbReference type="CDD" id="cd13539">
    <property type="entry name" value="PBP2_AvModA"/>
    <property type="match status" value="1"/>
</dbReference>
<comment type="caution">
    <text evidence="4">The sequence shown here is derived from an EMBL/GenBank/DDBJ whole genome shotgun (WGS) entry which is preliminary data.</text>
</comment>
<dbReference type="RefSeq" id="WP_344930126.1">
    <property type="nucleotide sequence ID" value="NZ_BAABCW010000022.1"/>
</dbReference>
<dbReference type="InterPro" id="IPR005950">
    <property type="entry name" value="ModA"/>
</dbReference>
<gene>
    <name evidence="4" type="primary">modA</name>
    <name evidence="4" type="ORF">GCM10022393_37810</name>
</gene>
<evidence type="ECO:0000313" key="4">
    <source>
        <dbReference type="EMBL" id="GAA3520010.1"/>
    </source>
</evidence>
<organism evidence="4 5">
    <name type="scientific">Aquimarina addita</name>
    <dbReference type="NCBI Taxonomy" id="870485"/>
    <lineage>
        <taxon>Bacteria</taxon>
        <taxon>Pseudomonadati</taxon>
        <taxon>Bacteroidota</taxon>
        <taxon>Flavobacteriia</taxon>
        <taxon>Flavobacteriales</taxon>
        <taxon>Flavobacteriaceae</taxon>
        <taxon>Aquimarina</taxon>
    </lineage>
</organism>
<name>A0ABP6UTK4_9FLAO</name>
<accession>A0ABP6UTK4</accession>
<protein>
    <submittedName>
        <fullName evidence="4">Molybdate ABC transporter substrate-binding protein</fullName>
    </submittedName>
</protein>
<comment type="similarity">
    <text evidence="1">Belongs to the bacterial solute-binding protein ModA family.</text>
</comment>
<evidence type="ECO:0000256" key="3">
    <source>
        <dbReference type="ARBA" id="ARBA00022729"/>
    </source>
</evidence>
<keyword evidence="5" id="KW-1185">Reference proteome</keyword>
<dbReference type="InterPro" id="IPR044084">
    <property type="entry name" value="AvModA-like_subst-bd"/>
</dbReference>
<evidence type="ECO:0000256" key="2">
    <source>
        <dbReference type="ARBA" id="ARBA00022723"/>
    </source>
</evidence>
<evidence type="ECO:0000256" key="1">
    <source>
        <dbReference type="ARBA" id="ARBA00009175"/>
    </source>
</evidence>
<dbReference type="SUPFAM" id="SSF53850">
    <property type="entry name" value="Periplasmic binding protein-like II"/>
    <property type="match status" value="1"/>
</dbReference>
<dbReference type="PANTHER" id="PTHR30632">
    <property type="entry name" value="MOLYBDATE-BINDING PERIPLASMIC PROTEIN"/>
    <property type="match status" value="1"/>
</dbReference>
<dbReference type="Proteomes" id="UP001500459">
    <property type="component" value="Unassembled WGS sequence"/>
</dbReference>
<keyword evidence="3" id="KW-0732">Signal</keyword>
<proteinExistence type="inferred from homology"/>
<dbReference type="PIRSF" id="PIRSF004846">
    <property type="entry name" value="ModA"/>
    <property type="match status" value="1"/>
</dbReference>
<dbReference type="InterPro" id="IPR050682">
    <property type="entry name" value="ModA/WtpA"/>
</dbReference>
<evidence type="ECO:0000313" key="5">
    <source>
        <dbReference type="Proteomes" id="UP001500459"/>
    </source>
</evidence>
<keyword evidence="2" id="KW-0479">Metal-binding</keyword>